<dbReference type="PANTHER" id="PTHR11766">
    <property type="entry name" value="TYROSYL-TRNA SYNTHETASE"/>
    <property type="match status" value="1"/>
</dbReference>
<dbReference type="GO" id="GO:0005524">
    <property type="term" value="F:ATP binding"/>
    <property type="evidence" value="ECO:0007669"/>
    <property type="project" value="UniProtKB-KW"/>
</dbReference>
<evidence type="ECO:0000256" key="1">
    <source>
        <dbReference type="ARBA" id="ARBA00005594"/>
    </source>
</evidence>
<proteinExistence type="inferred from homology"/>
<dbReference type="KEGG" id="pno:SNOG_00750"/>
<dbReference type="InterPro" id="IPR024088">
    <property type="entry name" value="Tyr-tRNA-ligase_bac-type"/>
</dbReference>
<dbReference type="InterPro" id="IPR014729">
    <property type="entry name" value="Rossmann-like_a/b/a_fold"/>
</dbReference>
<evidence type="ECO:0000313" key="12">
    <source>
        <dbReference type="Proteomes" id="UP000663193"/>
    </source>
</evidence>
<dbReference type="GO" id="GO:0003723">
    <property type="term" value="F:RNA binding"/>
    <property type="evidence" value="ECO:0007669"/>
    <property type="project" value="InterPro"/>
</dbReference>
<dbReference type="FunFam" id="1.10.240.10:FF:000001">
    <property type="entry name" value="Tyrosine--tRNA ligase"/>
    <property type="match status" value="1"/>
</dbReference>
<evidence type="ECO:0000256" key="6">
    <source>
        <dbReference type="ARBA" id="ARBA00023146"/>
    </source>
</evidence>
<dbReference type="EMBL" id="CP069023">
    <property type="protein sequence ID" value="QRC91248.1"/>
    <property type="molecule type" value="Genomic_DNA"/>
</dbReference>
<dbReference type="PANTHER" id="PTHR11766:SF0">
    <property type="entry name" value="TYROSINE--TRNA LIGASE, MITOCHONDRIAL"/>
    <property type="match status" value="1"/>
</dbReference>
<dbReference type="NCBIfam" id="TIGR00234">
    <property type="entry name" value="tyrS"/>
    <property type="match status" value="1"/>
</dbReference>
<dbReference type="InterPro" id="IPR032005">
    <property type="entry name" value="TyrRSs_C"/>
</dbReference>
<dbReference type="CDD" id="cd00805">
    <property type="entry name" value="TyrRS_core"/>
    <property type="match status" value="1"/>
</dbReference>
<dbReference type="SUPFAM" id="SSF52374">
    <property type="entry name" value="Nucleotidylyl transferase"/>
    <property type="match status" value="1"/>
</dbReference>
<dbReference type="Pfam" id="PF16714">
    <property type="entry name" value="TyrRSs_C"/>
    <property type="match status" value="1"/>
</dbReference>
<name>A0A7U2ESK0_PHANO</name>
<dbReference type="GO" id="GO:0006437">
    <property type="term" value="P:tyrosyl-tRNA aminoacylation"/>
    <property type="evidence" value="ECO:0007669"/>
    <property type="project" value="InterPro"/>
</dbReference>
<dbReference type="PRINTS" id="PR01040">
    <property type="entry name" value="TRNASYNTHTYR"/>
</dbReference>
<dbReference type="Gene3D" id="3.40.50.620">
    <property type="entry name" value="HUPs"/>
    <property type="match status" value="1"/>
</dbReference>
<keyword evidence="3 8" id="KW-0547">Nucleotide-binding</keyword>
<evidence type="ECO:0000256" key="3">
    <source>
        <dbReference type="ARBA" id="ARBA00022741"/>
    </source>
</evidence>
<evidence type="ECO:0000256" key="7">
    <source>
        <dbReference type="ARBA" id="ARBA00048248"/>
    </source>
</evidence>
<organism evidence="11 12">
    <name type="scientific">Phaeosphaeria nodorum (strain SN15 / ATCC MYA-4574 / FGSC 10173)</name>
    <name type="common">Glume blotch fungus</name>
    <name type="synonym">Parastagonospora nodorum</name>
    <dbReference type="NCBI Taxonomy" id="321614"/>
    <lineage>
        <taxon>Eukaryota</taxon>
        <taxon>Fungi</taxon>
        <taxon>Dikarya</taxon>
        <taxon>Ascomycota</taxon>
        <taxon>Pezizomycotina</taxon>
        <taxon>Dothideomycetes</taxon>
        <taxon>Pleosporomycetidae</taxon>
        <taxon>Pleosporales</taxon>
        <taxon>Pleosporineae</taxon>
        <taxon>Phaeosphaeriaceae</taxon>
        <taxon>Parastagonospora</taxon>
    </lineage>
</organism>
<dbReference type="GO" id="GO:0004831">
    <property type="term" value="F:tyrosine-tRNA ligase activity"/>
    <property type="evidence" value="ECO:0007669"/>
    <property type="project" value="UniProtKB-EC"/>
</dbReference>
<accession>A0A7U2ESK0</accession>
<evidence type="ECO:0000259" key="10">
    <source>
        <dbReference type="Pfam" id="PF16714"/>
    </source>
</evidence>
<comment type="similarity">
    <text evidence="1 8">Belongs to the class-I aminoacyl-tRNA synthetase family.</text>
</comment>
<keyword evidence="2 8" id="KW-0436">Ligase</keyword>
<dbReference type="InterPro" id="IPR002305">
    <property type="entry name" value="aa-tRNA-synth_Ic"/>
</dbReference>
<dbReference type="FunFam" id="3.40.50.620:FF:000227">
    <property type="entry name" value="Tyrosine--tRNA ligase"/>
    <property type="match status" value="1"/>
</dbReference>
<evidence type="ECO:0000256" key="4">
    <source>
        <dbReference type="ARBA" id="ARBA00022840"/>
    </source>
</evidence>
<dbReference type="InterPro" id="IPR002307">
    <property type="entry name" value="Tyr-tRNA-ligase"/>
</dbReference>
<dbReference type="RefSeq" id="XP_001791426.1">
    <property type="nucleotide sequence ID" value="XM_001791374.1"/>
</dbReference>
<dbReference type="OrthoDB" id="337870at2759"/>
<keyword evidence="4 8" id="KW-0067">ATP-binding</keyword>
<sequence>MLSVLEERGFVKDVAGERKTLDWVLTEKPIGAYVGVDPTAPSLHVGHLLPFMALFWMYLHGYNTFSLLGGGTATIGDPSGRTTARSSQAANIQRHNSKNMHIQLRNLWTNVKCLGIKHQYSNAISWKKEPLNNETWLQQLSAIDLMRGLGSGMRLGAMLARDSVKVRMENGEGMAMSEFSYPLFQAYDWWHMYQRNGVQLQIGGSDQYGNICAGMDAISYMRRAGDHHSNSELDENPLRATYGLTTPLLTTASGEKFGKSAGNAVWLDPKMLSSFDLYQYFVKTADNDVERYLKLFTFLPINQINLLMAQQRKDESKRLAQHILAKEIVELAHGAKSAKMAEEAHKEAFSHGTNTFSLGALRNSMSNIKPANAPNPEHLSKSEQAELAHKESLGLSANAQESGTTSALSKQKIVTLPKTLLQPGSFPRILCAAGLASSRSEAHRLIACKGAYVVVPNSGSPETPTALQWINIEAGATVNPSHYLVDWDALVLRSGKSKIQICHIVTEEQFEAEGLTCHGWEEFKAKREKDESKARIQTE</sequence>
<evidence type="ECO:0000313" key="11">
    <source>
        <dbReference type="EMBL" id="QRC91248.1"/>
    </source>
</evidence>
<feature type="region of interest" description="Disordered" evidence="9">
    <location>
        <begin position="367"/>
        <end position="387"/>
    </location>
</feature>
<keyword evidence="5 8" id="KW-0648">Protein biosynthesis</keyword>
<dbReference type="PROSITE" id="PS00178">
    <property type="entry name" value="AA_TRNA_LIGASE_I"/>
    <property type="match status" value="1"/>
</dbReference>
<evidence type="ECO:0000256" key="2">
    <source>
        <dbReference type="ARBA" id="ARBA00022598"/>
    </source>
</evidence>
<keyword evidence="12" id="KW-1185">Reference proteome</keyword>
<evidence type="ECO:0000256" key="9">
    <source>
        <dbReference type="SAM" id="MobiDB-lite"/>
    </source>
</evidence>
<dbReference type="Proteomes" id="UP000663193">
    <property type="component" value="Chromosome 1"/>
</dbReference>
<dbReference type="Pfam" id="PF00579">
    <property type="entry name" value="tRNA-synt_1b"/>
    <property type="match status" value="1"/>
</dbReference>
<feature type="compositionally biased region" description="Basic and acidic residues" evidence="9">
    <location>
        <begin position="378"/>
        <end position="387"/>
    </location>
</feature>
<protein>
    <recommendedName>
        <fullName evidence="8">Tyrosine--tRNA ligase</fullName>
        <ecNumber evidence="8">6.1.1.1</ecNumber>
    </recommendedName>
    <alternativeName>
        <fullName evidence="8">Tyrosyl-tRNA synthetase</fullName>
    </alternativeName>
</protein>
<dbReference type="AlphaFoldDB" id="A0A7U2ESK0"/>
<evidence type="ECO:0000256" key="8">
    <source>
        <dbReference type="RuleBase" id="RU361234"/>
    </source>
</evidence>
<keyword evidence="6 8" id="KW-0030">Aminoacyl-tRNA synthetase</keyword>
<dbReference type="Gene3D" id="1.10.240.10">
    <property type="entry name" value="Tyrosyl-Transfer RNA Synthetase"/>
    <property type="match status" value="1"/>
</dbReference>
<dbReference type="InterPro" id="IPR001412">
    <property type="entry name" value="aa-tRNA-synth_I_CS"/>
</dbReference>
<dbReference type="VEuPathDB" id="FungiDB:JI435_007500"/>
<comment type="catalytic activity">
    <reaction evidence="7 8">
        <text>tRNA(Tyr) + L-tyrosine + ATP = L-tyrosyl-tRNA(Tyr) + AMP + diphosphate + H(+)</text>
        <dbReference type="Rhea" id="RHEA:10220"/>
        <dbReference type="Rhea" id="RHEA-COMP:9706"/>
        <dbReference type="Rhea" id="RHEA-COMP:9707"/>
        <dbReference type="ChEBI" id="CHEBI:15378"/>
        <dbReference type="ChEBI" id="CHEBI:30616"/>
        <dbReference type="ChEBI" id="CHEBI:33019"/>
        <dbReference type="ChEBI" id="CHEBI:58315"/>
        <dbReference type="ChEBI" id="CHEBI:78442"/>
        <dbReference type="ChEBI" id="CHEBI:78536"/>
        <dbReference type="ChEBI" id="CHEBI:456215"/>
        <dbReference type="EC" id="6.1.1.1"/>
    </reaction>
</comment>
<feature type="domain" description="Tyrosyl-tRNA synthetase C-terminal" evidence="10">
    <location>
        <begin position="410"/>
        <end position="521"/>
    </location>
</feature>
<gene>
    <name evidence="11" type="ORF">JI435_007500</name>
</gene>
<dbReference type="EC" id="6.1.1.1" evidence="8"/>
<reference evidence="12" key="1">
    <citation type="journal article" date="2021" name="BMC Genomics">
        <title>Chromosome-level genome assembly and manually-curated proteome of model necrotroph Parastagonospora nodorum Sn15 reveals a genome-wide trove of candidate effector homologs, and redundancy of virulence-related functions within an accessory chromosome.</title>
        <authorList>
            <person name="Bertazzoni S."/>
            <person name="Jones D.A.B."/>
            <person name="Phan H.T."/>
            <person name="Tan K.-C."/>
            <person name="Hane J.K."/>
        </authorList>
    </citation>
    <scope>NUCLEOTIDE SEQUENCE [LARGE SCALE GENOMIC DNA]</scope>
    <source>
        <strain evidence="12">SN15 / ATCC MYA-4574 / FGSC 10173)</strain>
    </source>
</reference>
<evidence type="ECO:0000256" key="5">
    <source>
        <dbReference type="ARBA" id="ARBA00022917"/>
    </source>
</evidence>